<protein>
    <submittedName>
        <fullName evidence="2">Hemagglutinin-related protein</fullName>
    </submittedName>
</protein>
<proteinExistence type="predicted"/>
<organism evidence="2">
    <name type="scientific">Escherichia coli</name>
    <dbReference type="NCBI Taxonomy" id="562"/>
    <lineage>
        <taxon>Bacteria</taxon>
        <taxon>Pseudomonadati</taxon>
        <taxon>Pseudomonadota</taxon>
        <taxon>Gammaproteobacteria</taxon>
        <taxon>Enterobacterales</taxon>
        <taxon>Enterobacteriaceae</taxon>
        <taxon>Escherichia</taxon>
    </lineage>
</organism>
<evidence type="ECO:0000313" key="2">
    <source>
        <dbReference type="EMBL" id="GCG56734.1"/>
    </source>
</evidence>
<reference evidence="2" key="1">
    <citation type="submission" date="2018-11" db="EMBL/GenBank/DDBJ databases">
        <title>Draft genome sequence of commensal E.coli strains.</title>
        <authorList>
            <person name="Arimizu Y."/>
            <person name="Hayashi T."/>
            <person name="Ogura Y."/>
        </authorList>
    </citation>
    <scope>NUCLEOTIDE SEQUENCE</scope>
    <source>
        <strain evidence="2">39-H19-A</strain>
    </source>
</reference>
<name>A0A478KU31_ECOLX</name>
<dbReference type="CDD" id="cd20700">
    <property type="entry name" value="CdiA-CT_Ec_tRNase"/>
    <property type="match status" value="1"/>
</dbReference>
<feature type="region of interest" description="Disordered" evidence="1">
    <location>
        <begin position="45"/>
        <end position="102"/>
    </location>
</feature>
<sequence>MAGLAGAAVKDMADRMTSDELEHLITLQMMGNDEITTKYLSSLHDKYGSGAASNPNIGKDLTDAEKVELGGSGSGTGTPPPSENDPKQQNEKPVDKLNQKQESAIKKIDNTIKNALKDHDIIGTLKDMDGKPVPKENGGYWDHMQEMQNTLRGLRNHADTLKNVNNPEAQAAYGRATDAINKIESALKGYGI</sequence>
<gene>
    <name evidence="2" type="ORF">BvCmsH19A_00977</name>
</gene>
<evidence type="ECO:0000256" key="1">
    <source>
        <dbReference type="SAM" id="MobiDB-lite"/>
    </source>
</evidence>
<feature type="compositionally biased region" description="Basic and acidic residues" evidence="1">
    <location>
        <begin position="84"/>
        <end position="102"/>
    </location>
</feature>
<dbReference type="AlphaFoldDB" id="A0A478KU31"/>
<dbReference type="EMBL" id="BICW01000011">
    <property type="protein sequence ID" value="GCG56734.1"/>
    <property type="molecule type" value="Genomic_DNA"/>
</dbReference>
<accession>A0A478KU31</accession>
<comment type="caution">
    <text evidence="2">The sequence shown here is derived from an EMBL/GenBank/DDBJ whole genome shotgun (WGS) entry which is preliminary data.</text>
</comment>